<evidence type="ECO:0000256" key="2">
    <source>
        <dbReference type="SAM" id="Phobius"/>
    </source>
</evidence>
<feature type="compositionally biased region" description="Low complexity" evidence="1">
    <location>
        <begin position="58"/>
        <end position="86"/>
    </location>
</feature>
<feature type="signal peptide" evidence="3">
    <location>
        <begin position="1"/>
        <end position="21"/>
    </location>
</feature>
<organism evidence="4 5">
    <name type="scientific">Perca flavescens</name>
    <name type="common">American yellow perch</name>
    <name type="synonym">Morone flavescens</name>
    <dbReference type="NCBI Taxonomy" id="8167"/>
    <lineage>
        <taxon>Eukaryota</taxon>
        <taxon>Metazoa</taxon>
        <taxon>Chordata</taxon>
        <taxon>Craniata</taxon>
        <taxon>Vertebrata</taxon>
        <taxon>Euteleostomi</taxon>
        <taxon>Actinopterygii</taxon>
        <taxon>Neopterygii</taxon>
        <taxon>Teleostei</taxon>
        <taxon>Neoteleostei</taxon>
        <taxon>Acanthomorphata</taxon>
        <taxon>Eupercaria</taxon>
        <taxon>Perciformes</taxon>
        <taxon>Percoidei</taxon>
        <taxon>Percidae</taxon>
        <taxon>Percinae</taxon>
        <taxon>Perca</taxon>
    </lineage>
</organism>
<dbReference type="Proteomes" id="UP000295070">
    <property type="component" value="Chromosome 9"/>
</dbReference>
<dbReference type="EMBL" id="SCKG01000009">
    <property type="protein sequence ID" value="TDH08366.1"/>
    <property type="molecule type" value="Genomic_DNA"/>
</dbReference>
<feature type="region of interest" description="Disordered" evidence="1">
    <location>
        <begin position="24"/>
        <end position="209"/>
    </location>
</feature>
<gene>
    <name evidence="4" type="ORF">EPR50_G00096550</name>
</gene>
<evidence type="ECO:0000256" key="3">
    <source>
        <dbReference type="SAM" id="SignalP"/>
    </source>
</evidence>
<keyword evidence="2" id="KW-0472">Membrane</keyword>
<name>A0A484CZA8_PERFV</name>
<feature type="compositionally biased region" description="Polar residues" evidence="1">
    <location>
        <begin position="159"/>
        <end position="169"/>
    </location>
</feature>
<protein>
    <submittedName>
        <fullName evidence="4">Uncharacterized protein</fullName>
    </submittedName>
</protein>
<reference evidence="4 5" key="1">
    <citation type="submission" date="2019-01" db="EMBL/GenBank/DDBJ databases">
        <title>A chromosome-scale genome assembly of the yellow perch, Perca flavescens.</title>
        <authorList>
            <person name="Feron R."/>
            <person name="Morvezen R."/>
            <person name="Bestin A."/>
            <person name="Haffray P."/>
            <person name="Klopp C."/>
            <person name="Zahm M."/>
            <person name="Cabau C."/>
            <person name="Roques C."/>
            <person name="Donnadieu C."/>
            <person name="Bouchez O."/>
            <person name="Christie M."/>
            <person name="Larson W."/>
            <person name="Guiguen Y."/>
        </authorList>
    </citation>
    <scope>NUCLEOTIDE SEQUENCE [LARGE SCALE GENOMIC DNA]</scope>
    <source>
        <strain evidence="4">YP-PL-M2</strain>
        <tissue evidence="4">Blood</tissue>
    </source>
</reference>
<feature type="compositionally biased region" description="Low complexity" evidence="1">
    <location>
        <begin position="134"/>
        <end position="153"/>
    </location>
</feature>
<evidence type="ECO:0000313" key="4">
    <source>
        <dbReference type="EMBL" id="TDH08366.1"/>
    </source>
</evidence>
<feature type="compositionally biased region" description="Polar residues" evidence="1">
    <location>
        <begin position="38"/>
        <end position="49"/>
    </location>
</feature>
<proteinExistence type="predicted"/>
<keyword evidence="2" id="KW-1133">Transmembrane helix</keyword>
<sequence>MMGTKVWIALCALLLLNSGSADHNTKFHSPTKAALPETNVNLTDQSTVRPSVPPSESHAPATDTPLTPTAAVPAHTTHPTIVDTPTTAPPRTHPATFPPYSVTPPNQPTHNVTHPSTPVPKSKPETNTTTVVAQSSSKSSSIPSQKPPSSESPTLTAPRHTSQSNGHPETSSEAHLKSSINPPSSPSSQANPHNGTHSQLKDGGDPTMVHNSPTLDPLLAGLVSAFIITAVIITLLLFLKLRQRDNRPQFHRLQDLPMDDMMEDTPLSMYSY</sequence>
<keyword evidence="2" id="KW-0812">Transmembrane</keyword>
<feature type="transmembrane region" description="Helical" evidence="2">
    <location>
        <begin position="218"/>
        <end position="239"/>
    </location>
</feature>
<feature type="compositionally biased region" description="Polar residues" evidence="1">
    <location>
        <begin position="189"/>
        <end position="198"/>
    </location>
</feature>
<dbReference type="AlphaFoldDB" id="A0A484CZA8"/>
<accession>A0A484CZA8</accession>
<evidence type="ECO:0000256" key="1">
    <source>
        <dbReference type="SAM" id="MobiDB-lite"/>
    </source>
</evidence>
<keyword evidence="3" id="KW-0732">Signal</keyword>
<keyword evidence="5" id="KW-1185">Reference proteome</keyword>
<feature type="compositionally biased region" description="Low complexity" evidence="1">
    <location>
        <begin position="178"/>
        <end position="188"/>
    </location>
</feature>
<feature type="chain" id="PRO_5019854448" evidence="3">
    <location>
        <begin position="22"/>
        <end position="272"/>
    </location>
</feature>
<comment type="caution">
    <text evidence="4">The sequence shown here is derived from an EMBL/GenBank/DDBJ whole genome shotgun (WGS) entry which is preliminary data.</text>
</comment>
<evidence type="ECO:0000313" key="5">
    <source>
        <dbReference type="Proteomes" id="UP000295070"/>
    </source>
</evidence>